<evidence type="ECO:0000256" key="1">
    <source>
        <dbReference type="SAM" id="MobiDB-lite"/>
    </source>
</evidence>
<gene>
    <name evidence="2" type="ORF">KUDE01_019233</name>
</gene>
<evidence type="ECO:0000313" key="3">
    <source>
        <dbReference type="Proteomes" id="UP001228049"/>
    </source>
</evidence>
<proteinExistence type="predicted"/>
<evidence type="ECO:0000313" key="2">
    <source>
        <dbReference type="EMBL" id="KAK1893771.1"/>
    </source>
</evidence>
<organism evidence="2 3">
    <name type="scientific">Dissostichus eleginoides</name>
    <name type="common">Patagonian toothfish</name>
    <name type="synonym">Dissostichus amissus</name>
    <dbReference type="NCBI Taxonomy" id="100907"/>
    <lineage>
        <taxon>Eukaryota</taxon>
        <taxon>Metazoa</taxon>
        <taxon>Chordata</taxon>
        <taxon>Craniata</taxon>
        <taxon>Vertebrata</taxon>
        <taxon>Euteleostomi</taxon>
        <taxon>Actinopterygii</taxon>
        <taxon>Neopterygii</taxon>
        <taxon>Teleostei</taxon>
        <taxon>Neoteleostei</taxon>
        <taxon>Acanthomorphata</taxon>
        <taxon>Eupercaria</taxon>
        <taxon>Perciformes</taxon>
        <taxon>Notothenioidei</taxon>
        <taxon>Nototheniidae</taxon>
        <taxon>Dissostichus</taxon>
    </lineage>
</organism>
<dbReference type="EMBL" id="JASDAP010000011">
    <property type="protein sequence ID" value="KAK1893771.1"/>
    <property type="molecule type" value="Genomic_DNA"/>
</dbReference>
<dbReference type="AlphaFoldDB" id="A0AAD9C2N2"/>
<dbReference type="PANTHER" id="PTHR21696:SF2">
    <property type="entry name" value="PROTEIN UNC-79 HOMOLOG"/>
    <property type="match status" value="1"/>
</dbReference>
<feature type="compositionally biased region" description="Polar residues" evidence="1">
    <location>
        <begin position="591"/>
        <end position="605"/>
    </location>
</feature>
<comment type="caution">
    <text evidence="2">The sequence shown here is derived from an EMBL/GenBank/DDBJ whole genome shotgun (WGS) entry which is preliminary data.</text>
</comment>
<sequence>MCIDPTLSVALGDKPPPLYICEECSQRIAGDHAEWLVDVLLPQAEISAICQKKNCSSHVRRAVVTCFSAGCCGRHGNRPVRYCKRCHVNHHSEVGAAAETHLYQTSPPPINTRECGAEELVCTVEAVISLLKEAEIHAEQREFEMNRRRQMGLSASHHSLDNIEFDNKEDDQHDQRLLSQFGIWFLVSLCTPNENTPTESLARLVSMVFQWFHSTAYMMDDEVGSLVEKLKPQFVTKWLKTVCDVRFDVMVMCLLPKPVEFARIGGYWDKSCSTVTQLKEGLNRILCLIPYNVISQPLWECFMPEWLESIRTEVPDNQLKEFREVLSKMFDIELCPLPFSMEEMFGFISLADLSVLSELDIVVPLQLLIGMFSDGVNSLKELANQRKARASDLTENTGAGGTGARRVSVVSDPGRRGQHNTLSPFPSPFRSPFRSPLRCSPFKNLGHAAGHCALDLDCDDDDMNLGCFILMFDLILKQMELQDDGVMLGLDSSLGKDIVGIVNNVFQAPWGGTHTCQKDDKALECSLCQSSILCYQLGCELLERLTPREEIRLVEPTDCLEETLLMSGPDFSLGASNGSQEGESQKGVHTENPTNNSPDNPSMKNNSDKKFCYQQLPVSLKLIYTVLQEMSKFEEPDILFNMLNCLKILCLHGECLYLARKDHPQFLAYIQEKMLIPRCVLC</sequence>
<dbReference type="Proteomes" id="UP001228049">
    <property type="component" value="Unassembled WGS sequence"/>
</dbReference>
<keyword evidence="3" id="KW-1185">Reference proteome</keyword>
<dbReference type="InterPro" id="IPR024855">
    <property type="entry name" value="UNC79"/>
</dbReference>
<name>A0AAD9C2N2_DISEL</name>
<accession>A0AAD9C2N2</accession>
<dbReference type="PANTHER" id="PTHR21696">
    <property type="entry name" value="PROTEIN UNC-79 HOMOLOG"/>
    <property type="match status" value="1"/>
</dbReference>
<reference evidence="2" key="1">
    <citation type="submission" date="2023-04" db="EMBL/GenBank/DDBJ databases">
        <title>Chromosome-level genome of Chaenocephalus aceratus.</title>
        <authorList>
            <person name="Park H."/>
        </authorList>
    </citation>
    <scope>NUCLEOTIDE SEQUENCE</scope>
    <source>
        <strain evidence="2">DE</strain>
        <tissue evidence="2">Muscle</tissue>
    </source>
</reference>
<feature type="region of interest" description="Disordered" evidence="1">
    <location>
        <begin position="390"/>
        <end position="425"/>
    </location>
</feature>
<dbReference type="Pfam" id="PF14776">
    <property type="entry name" value="UNC-79"/>
    <property type="match status" value="1"/>
</dbReference>
<feature type="region of interest" description="Disordered" evidence="1">
    <location>
        <begin position="575"/>
        <end position="605"/>
    </location>
</feature>
<protein>
    <submittedName>
        <fullName evidence="2">Protein unc-79 like</fullName>
    </submittedName>
</protein>